<keyword evidence="3" id="KW-1185">Reference proteome</keyword>
<dbReference type="AlphaFoldDB" id="A0A5C4VBB3"/>
<gene>
    <name evidence="2" type="ORF">FH608_032460</name>
</gene>
<evidence type="ECO:0000256" key="1">
    <source>
        <dbReference type="SAM" id="MobiDB-lite"/>
    </source>
</evidence>
<comment type="caution">
    <text evidence="2">The sequence shown here is derived from an EMBL/GenBank/DDBJ whole genome shotgun (WGS) entry which is preliminary data.</text>
</comment>
<accession>A0A5P9Z490</accession>
<feature type="compositionally biased region" description="Acidic residues" evidence="1">
    <location>
        <begin position="8"/>
        <end position="27"/>
    </location>
</feature>
<proteinExistence type="predicted"/>
<organism evidence="2 3">
    <name type="scientific">Nonomuraea phyllanthi</name>
    <dbReference type="NCBI Taxonomy" id="2219224"/>
    <lineage>
        <taxon>Bacteria</taxon>
        <taxon>Bacillati</taxon>
        <taxon>Actinomycetota</taxon>
        <taxon>Actinomycetes</taxon>
        <taxon>Streptosporangiales</taxon>
        <taxon>Streptosporangiaceae</taxon>
        <taxon>Nonomuraea</taxon>
    </lineage>
</organism>
<accession>A0A5C4VBB3</accession>
<sequence length="69" mass="7977">MDIRGDELSYDVEEEEELSIETPEADAAEQHHEIRHGSGRLRYELPLDVDPADAADQHRVVDLDDDEYR</sequence>
<evidence type="ECO:0000313" key="2">
    <source>
        <dbReference type="EMBL" id="KAB8191296.1"/>
    </source>
</evidence>
<feature type="compositionally biased region" description="Basic and acidic residues" evidence="1">
    <location>
        <begin position="28"/>
        <end position="45"/>
    </location>
</feature>
<feature type="region of interest" description="Disordered" evidence="1">
    <location>
        <begin position="1"/>
        <end position="69"/>
    </location>
</feature>
<dbReference type="RefSeq" id="WP_139637223.1">
    <property type="nucleotide sequence ID" value="NZ_CP045572.1"/>
</dbReference>
<evidence type="ECO:0000313" key="3">
    <source>
        <dbReference type="Proteomes" id="UP000312512"/>
    </source>
</evidence>
<dbReference type="EMBL" id="VDLX02000013">
    <property type="protein sequence ID" value="KAB8191296.1"/>
    <property type="molecule type" value="Genomic_DNA"/>
</dbReference>
<name>A0A5C4VBB3_9ACTN</name>
<reference evidence="2 3" key="1">
    <citation type="submission" date="2019-10" db="EMBL/GenBank/DDBJ databases">
        <title>Nonomuraea sp. nov., isolated from Phyllanthus amarus.</title>
        <authorList>
            <person name="Klykleung N."/>
            <person name="Tanasupawat S."/>
        </authorList>
    </citation>
    <scope>NUCLEOTIDE SEQUENCE [LARGE SCALE GENOMIC DNA]</scope>
    <source>
        <strain evidence="2 3">PA1-10</strain>
    </source>
</reference>
<dbReference type="Proteomes" id="UP000312512">
    <property type="component" value="Unassembled WGS sequence"/>
</dbReference>
<protein>
    <submittedName>
        <fullName evidence="2">Uncharacterized protein</fullName>
    </submittedName>
</protein>